<sequence>MKNIQYRIIDKRYIGRKQINGKILTVYAKTQKDCLEKLKEALKKQLPLTLNKKKPKIYLKIYT</sequence>
<dbReference type="AlphaFoldDB" id="A0A9D1SYL5"/>
<gene>
    <name evidence="1" type="ORF">IAA62_00540</name>
</gene>
<organism evidence="1 2">
    <name type="scientific">Candidatus Caccopulliclostridium gallistercoris</name>
    <dbReference type="NCBI Taxonomy" id="2840719"/>
    <lineage>
        <taxon>Bacteria</taxon>
        <taxon>Bacillati</taxon>
        <taxon>Bacillota</taxon>
        <taxon>Clostridia</taxon>
        <taxon>Candidatus Caccopulliclostridium</taxon>
    </lineage>
</organism>
<comment type="caution">
    <text evidence="1">The sequence shown here is derived from an EMBL/GenBank/DDBJ whole genome shotgun (WGS) entry which is preliminary data.</text>
</comment>
<proteinExistence type="predicted"/>
<dbReference type="EMBL" id="DVOJ01000003">
    <property type="protein sequence ID" value="HIV01032.1"/>
    <property type="molecule type" value="Genomic_DNA"/>
</dbReference>
<dbReference type="Proteomes" id="UP000886861">
    <property type="component" value="Unassembled WGS sequence"/>
</dbReference>
<evidence type="ECO:0000313" key="1">
    <source>
        <dbReference type="EMBL" id="HIV01032.1"/>
    </source>
</evidence>
<reference evidence="1" key="2">
    <citation type="journal article" date="2021" name="PeerJ">
        <title>Extensive microbial diversity within the chicken gut microbiome revealed by metagenomics and culture.</title>
        <authorList>
            <person name="Gilroy R."/>
            <person name="Ravi A."/>
            <person name="Getino M."/>
            <person name="Pursley I."/>
            <person name="Horton D.L."/>
            <person name="Alikhan N.F."/>
            <person name="Baker D."/>
            <person name="Gharbi K."/>
            <person name="Hall N."/>
            <person name="Watson M."/>
            <person name="Adriaenssens E.M."/>
            <person name="Foster-Nyarko E."/>
            <person name="Jarju S."/>
            <person name="Secka A."/>
            <person name="Antonio M."/>
            <person name="Oren A."/>
            <person name="Chaudhuri R.R."/>
            <person name="La Ragione R."/>
            <person name="Hildebrand F."/>
            <person name="Pallen M.J."/>
        </authorList>
    </citation>
    <scope>NUCLEOTIDE SEQUENCE</scope>
    <source>
        <strain evidence="1">CHK186-9395</strain>
    </source>
</reference>
<accession>A0A9D1SYL5</accession>
<evidence type="ECO:0000313" key="2">
    <source>
        <dbReference type="Proteomes" id="UP000886861"/>
    </source>
</evidence>
<protein>
    <submittedName>
        <fullName evidence="1">Uncharacterized protein</fullName>
    </submittedName>
</protein>
<reference evidence="1" key="1">
    <citation type="submission" date="2020-10" db="EMBL/GenBank/DDBJ databases">
        <authorList>
            <person name="Gilroy R."/>
        </authorList>
    </citation>
    <scope>NUCLEOTIDE SEQUENCE</scope>
    <source>
        <strain evidence="1">CHK186-9395</strain>
    </source>
</reference>
<name>A0A9D1SYL5_9FIRM</name>